<organism evidence="1 2">
    <name type="scientific">Prauserella cavernicola</name>
    <dbReference type="NCBI Taxonomy" id="2800127"/>
    <lineage>
        <taxon>Bacteria</taxon>
        <taxon>Bacillati</taxon>
        <taxon>Actinomycetota</taxon>
        <taxon>Actinomycetes</taxon>
        <taxon>Pseudonocardiales</taxon>
        <taxon>Pseudonocardiaceae</taxon>
        <taxon>Prauserella</taxon>
    </lineage>
</organism>
<evidence type="ECO:0000313" key="2">
    <source>
        <dbReference type="Proteomes" id="UP000635245"/>
    </source>
</evidence>
<accession>A0A934V490</accession>
<gene>
    <name evidence="1" type="ORF">JHE00_03245</name>
</gene>
<protein>
    <submittedName>
        <fullName evidence="1">Uncharacterized protein</fullName>
    </submittedName>
</protein>
<evidence type="ECO:0000313" key="1">
    <source>
        <dbReference type="EMBL" id="MBK1783328.1"/>
    </source>
</evidence>
<keyword evidence="2" id="KW-1185">Reference proteome</keyword>
<name>A0A934V490_9PSEU</name>
<dbReference type="Proteomes" id="UP000635245">
    <property type="component" value="Unassembled WGS sequence"/>
</dbReference>
<dbReference type="EMBL" id="JAENJH010000001">
    <property type="protein sequence ID" value="MBK1783328.1"/>
    <property type="molecule type" value="Genomic_DNA"/>
</dbReference>
<proteinExistence type="predicted"/>
<reference evidence="1" key="1">
    <citation type="submission" date="2020-12" db="EMBL/GenBank/DDBJ databases">
        <title>Prauserella sp. ASG 168, a novel actinomycete isolated from cave rock.</title>
        <authorList>
            <person name="Suriyachadkun C."/>
        </authorList>
    </citation>
    <scope>NUCLEOTIDE SEQUENCE</scope>
    <source>
        <strain evidence="1">ASG 168</strain>
    </source>
</reference>
<dbReference type="RefSeq" id="WP_200314554.1">
    <property type="nucleotide sequence ID" value="NZ_JAENJH010000001.1"/>
</dbReference>
<comment type="caution">
    <text evidence="1">The sequence shown here is derived from an EMBL/GenBank/DDBJ whole genome shotgun (WGS) entry which is preliminary data.</text>
</comment>
<dbReference type="AlphaFoldDB" id="A0A934V490"/>
<sequence length="73" mass="8375">MSAGYGPPDPLDRQLDRRGQRWTAVRRVQRFRVLLEELLARTTDFSVSGEILMARWAEWGTRAVPLSFLARSG</sequence>